<organism evidence="2 3">
    <name type="scientific">Sulfurimonas aquatica</name>
    <dbReference type="NCBI Taxonomy" id="2672570"/>
    <lineage>
        <taxon>Bacteria</taxon>
        <taxon>Pseudomonadati</taxon>
        <taxon>Campylobacterota</taxon>
        <taxon>Epsilonproteobacteria</taxon>
        <taxon>Campylobacterales</taxon>
        <taxon>Sulfurimonadaceae</taxon>
        <taxon>Sulfurimonas</taxon>
    </lineage>
</organism>
<accession>A0A975GCK2</accession>
<protein>
    <recommendedName>
        <fullName evidence="4">DUF4397 domain-containing protein</fullName>
    </recommendedName>
</protein>
<keyword evidence="1" id="KW-0732">Signal</keyword>
<evidence type="ECO:0000256" key="1">
    <source>
        <dbReference type="SAM" id="SignalP"/>
    </source>
</evidence>
<evidence type="ECO:0000313" key="2">
    <source>
        <dbReference type="EMBL" id="QSZ41364.1"/>
    </source>
</evidence>
<evidence type="ECO:0000313" key="3">
    <source>
        <dbReference type="Proteomes" id="UP000671852"/>
    </source>
</evidence>
<proteinExistence type="predicted"/>
<feature type="signal peptide" evidence="1">
    <location>
        <begin position="1"/>
        <end position="18"/>
    </location>
</feature>
<evidence type="ECO:0008006" key="4">
    <source>
        <dbReference type="Google" id="ProtNLM"/>
    </source>
</evidence>
<dbReference type="AlphaFoldDB" id="A0A975GCK2"/>
<name>A0A975GCK2_9BACT</name>
<dbReference type="EMBL" id="CP046072">
    <property type="protein sequence ID" value="QSZ41364.1"/>
    <property type="molecule type" value="Genomic_DNA"/>
</dbReference>
<keyword evidence="3" id="KW-1185">Reference proteome</keyword>
<sequence>MTKLLLIALLMVSLLLTACGGGDSTTGTNTSDYLIVAGNTKGFEMKSNGKVLSGGTGCISARIYDSNANSLALSNKVVDLTPGTYTAVFTSRSSTSPNSIGALYTTESTFQVPAVIYNNLYSITAGTTQLYKLTISQTTSFAMSRTQTASSLYDENLNYITTSDTFTLNTGTYYLLAYSINCGVAGSFNMAEL</sequence>
<reference evidence="2" key="1">
    <citation type="submission" date="2019-11" db="EMBL/GenBank/DDBJ databases">
        <authorList>
            <person name="Kojima H."/>
        </authorList>
    </citation>
    <scope>NUCLEOTIDE SEQUENCE</scope>
    <source>
        <strain evidence="2">H1576</strain>
    </source>
</reference>
<gene>
    <name evidence="2" type="ORF">GJV85_04335</name>
</gene>
<reference evidence="2" key="2">
    <citation type="submission" date="2021-04" db="EMBL/GenBank/DDBJ databases">
        <title>Isolation and characterization of a novel species of the genus Sulfurimonas.</title>
        <authorList>
            <person name="Fukui M."/>
        </authorList>
    </citation>
    <scope>NUCLEOTIDE SEQUENCE</scope>
    <source>
        <strain evidence="2">H1576</strain>
    </source>
</reference>
<dbReference type="PROSITE" id="PS51257">
    <property type="entry name" value="PROKAR_LIPOPROTEIN"/>
    <property type="match status" value="1"/>
</dbReference>
<feature type="chain" id="PRO_5038043802" description="DUF4397 domain-containing protein" evidence="1">
    <location>
        <begin position="19"/>
        <end position="193"/>
    </location>
</feature>
<dbReference type="Proteomes" id="UP000671852">
    <property type="component" value="Chromosome"/>
</dbReference>
<dbReference type="KEGG" id="saqt:GJV85_04335"/>
<dbReference type="RefSeq" id="WP_207562643.1">
    <property type="nucleotide sequence ID" value="NZ_CP046072.1"/>
</dbReference>